<dbReference type="AlphaFoldDB" id="A0A9N8EMR7"/>
<evidence type="ECO:0000313" key="5">
    <source>
        <dbReference type="Proteomes" id="UP001153069"/>
    </source>
</evidence>
<proteinExistence type="predicted"/>
<feature type="compositionally biased region" description="Acidic residues" evidence="2">
    <location>
        <begin position="346"/>
        <end position="358"/>
    </location>
</feature>
<keyword evidence="1" id="KW-0343">GTPase activation</keyword>
<feature type="transmembrane region" description="Helical" evidence="3">
    <location>
        <begin position="625"/>
        <end position="642"/>
    </location>
</feature>
<dbReference type="GO" id="GO:0006888">
    <property type="term" value="P:endoplasmic reticulum to Golgi vesicle-mediated transport"/>
    <property type="evidence" value="ECO:0007669"/>
    <property type="project" value="TreeGrafter"/>
</dbReference>
<feature type="region of interest" description="Disordered" evidence="2">
    <location>
        <begin position="473"/>
        <end position="504"/>
    </location>
</feature>
<gene>
    <name evidence="4" type="ORF">SEMRO_1189_G250710.1</name>
</gene>
<keyword evidence="3" id="KW-0472">Membrane</keyword>
<dbReference type="Gene3D" id="1.10.8.1310">
    <property type="match status" value="1"/>
</dbReference>
<keyword evidence="3" id="KW-0812">Transmembrane</keyword>
<keyword evidence="5" id="KW-1185">Reference proteome</keyword>
<reference evidence="4" key="1">
    <citation type="submission" date="2020-06" db="EMBL/GenBank/DDBJ databases">
        <authorList>
            <consortium name="Plant Systems Biology data submission"/>
        </authorList>
    </citation>
    <scope>NUCLEOTIDE SEQUENCE</scope>
    <source>
        <strain evidence="4">D6</strain>
    </source>
</reference>
<accession>A0A9N8EMR7</accession>
<dbReference type="PANTHER" id="PTHR20913">
    <property type="entry name" value="TBC1 DOMAIN FAMILY MEMBER 20/GTPASE"/>
    <property type="match status" value="1"/>
</dbReference>
<dbReference type="InterPro" id="IPR045913">
    <property type="entry name" value="TBC20/Gyp8-like"/>
</dbReference>
<dbReference type="Gene3D" id="1.10.472.80">
    <property type="entry name" value="Ypt/Rab-GAP domain of gyp1p, domain 3"/>
    <property type="match status" value="1"/>
</dbReference>
<sequence length="650" mass="69387">MEVVLAGTDDDNDLGGRVIVVDSSSNHNNNKSTLHQEDKAQEIRDCLQLHEGSGTVDLWELRQLALSPGGLLQPSLRRVAWPLLLGLSSSSPVSPDDTSQKTESVQGLCWKMAQSEQFWYNVPLDAPAMVSSPCSSSDTTTSQADTLMDEPSEYDRALIATVLANASQAEHAPSLANLAALLVINLDSESSMASQVLARMTTYSLSAALSGAASLEQMVSVIVDQLHLQEPPSMAAHAGTWFSDGVADVQTTSRLVDAFLVSHPLFPLYFAAAIPKGEPWTMENVEAWMALGLDYMQQIPPAALVQAAKTSYVVPTTPAWALEPTVSVNWVPSKAEATPPTQQEPLSEDDDSDDGDTDGDSKWERLSALSVEAVEQQEAATDDRMDEAMLLESYPLAAMAAGMAVTTTARSLPASPAAEAGKRKVKNVGSGVLRVLLFAIVVVAYAVWSNGLVGRARIPHEATPVVDPMPMARNKRRKRPAPTKVPSVKAPPSRIPISRAHPSVVAPPTGIPTAAPVPSPPPKPVFTALVLKAESTVMAPNAATKTQQSTATTSSTPEPVKNFVLDGIAQSIEPVVEFCFECWRDGILAKPTAVTSTPEPKVKPLQALAKKVGKALDRVRRVVKNVRVVMTLGLLSVLHLIIPTRTGESN</sequence>
<dbReference type="PANTHER" id="PTHR20913:SF7">
    <property type="entry name" value="RE60063P"/>
    <property type="match status" value="1"/>
</dbReference>
<feature type="region of interest" description="Disordered" evidence="2">
    <location>
        <begin position="334"/>
        <end position="362"/>
    </location>
</feature>
<name>A0A9N8EMR7_9STRA</name>
<keyword evidence="3" id="KW-1133">Transmembrane helix</keyword>
<dbReference type="Proteomes" id="UP001153069">
    <property type="component" value="Unassembled WGS sequence"/>
</dbReference>
<organism evidence="4 5">
    <name type="scientific">Seminavis robusta</name>
    <dbReference type="NCBI Taxonomy" id="568900"/>
    <lineage>
        <taxon>Eukaryota</taxon>
        <taxon>Sar</taxon>
        <taxon>Stramenopiles</taxon>
        <taxon>Ochrophyta</taxon>
        <taxon>Bacillariophyta</taxon>
        <taxon>Bacillariophyceae</taxon>
        <taxon>Bacillariophycidae</taxon>
        <taxon>Naviculales</taxon>
        <taxon>Naviculaceae</taxon>
        <taxon>Seminavis</taxon>
    </lineage>
</organism>
<dbReference type="EMBL" id="CAICTM010001187">
    <property type="protein sequence ID" value="CAB9521375.1"/>
    <property type="molecule type" value="Genomic_DNA"/>
</dbReference>
<protein>
    <submittedName>
        <fullName evidence="4">TBC1 domain family member 20</fullName>
    </submittedName>
</protein>
<evidence type="ECO:0000256" key="3">
    <source>
        <dbReference type="SAM" id="Phobius"/>
    </source>
</evidence>
<feature type="transmembrane region" description="Helical" evidence="3">
    <location>
        <begin position="431"/>
        <end position="448"/>
    </location>
</feature>
<dbReference type="GO" id="GO:0005789">
    <property type="term" value="C:endoplasmic reticulum membrane"/>
    <property type="evidence" value="ECO:0007669"/>
    <property type="project" value="TreeGrafter"/>
</dbReference>
<dbReference type="GO" id="GO:0005096">
    <property type="term" value="F:GTPase activator activity"/>
    <property type="evidence" value="ECO:0007669"/>
    <property type="project" value="UniProtKB-KW"/>
</dbReference>
<comment type="caution">
    <text evidence="4">The sequence shown here is derived from an EMBL/GenBank/DDBJ whole genome shotgun (WGS) entry which is preliminary data.</text>
</comment>
<evidence type="ECO:0000256" key="2">
    <source>
        <dbReference type="SAM" id="MobiDB-lite"/>
    </source>
</evidence>
<evidence type="ECO:0000256" key="1">
    <source>
        <dbReference type="ARBA" id="ARBA00022468"/>
    </source>
</evidence>
<evidence type="ECO:0000313" key="4">
    <source>
        <dbReference type="EMBL" id="CAB9521375.1"/>
    </source>
</evidence>